<dbReference type="NCBIfam" id="TIGR00296">
    <property type="entry name" value="TIGR00296 family protein"/>
    <property type="match status" value="1"/>
</dbReference>
<proteinExistence type="predicted"/>
<dbReference type="PROSITE" id="PS51112">
    <property type="entry name" value="AMMECR1"/>
    <property type="match status" value="1"/>
</dbReference>
<dbReference type="EMBL" id="KZ819605">
    <property type="protein sequence ID" value="PWN33059.1"/>
    <property type="molecule type" value="Genomic_DNA"/>
</dbReference>
<protein>
    <recommendedName>
        <fullName evidence="2">AMMECR1 domain-containing protein</fullName>
    </recommendedName>
</protein>
<reference evidence="3 4" key="1">
    <citation type="journal article" date="2018" name="Mol. Biol. Evol.">
        <title>Broad Genomic Sampling Reveals a Smut Pathogenic Ancestry of the Fungal Clade Ustilaginomycotina.</title>
        <authorList>
            <person name="Kijpornyongpan T."/>
            <person name="Mondo S.J."/>
            <person name="Barry K."/>
            <person name="Sandor L."/>
            <person name="Lee J."/>
            <person name="Lipzen A."/>
            <person name="Pangilinan J."/>
            <person name="LaButti K."/>
            <person name="Hainaut M."/>
            <person name="Henrissat B."/>
            <person name="Grigoriev I.V."/>
            <person name="Spatafora J.W."/>
            <person name="Aime M.C."/>
        </authorList>
    </citation>
    <scope>NUCLEOTIDE SEQUENCE [LARGE SCALE GENOMIC DNA]</scope>
    <source>
        <strain evidence="3 4">MCA 3882</strain>
    </source>
</reference>
<dbReference type="PANTHER" id="PTHR13016:SF0">
    <property type="entry name" value="AMME SYNDROME CANDIDATE GENE 1 PROTEIN"/>
    <property type="match status" value="1"/>
</dbReference>
<evidence type="ECO:0000259" key="2">
    <source>
        <dbReference type="PROSITE" id="PS51112"/>
    </source>
</evidence>
<dbReference type="FunCoup" id="A0A316V641">
    <property type="interactions" value="486"/>
</dbReference>
<dbReference type="Proteomes" id="UP000245771">
    <property type="component" value="Unassembled WGS sequence"/>
</dbReference>
<dbReference type="Gene3D" id="3.30.700.20">
    <property type="entry name" value="Hypothetical protein ph0010, domain 1"/>
    <property type="match status" value="1"/>
</dbReference>
<accession>A0A316V641</accession>
<dbReference type="AlphaFoldDB" id="A0A316V641"/>
<evidence type="ECO:0000313" key="3">
    <source>
        <dbReference type="EMBL" id="PWN33059.1"/>
    </source>
</evidence>
<dbReference type="Pfam" id="PF01871">
    <property type="entry name" value="AMMECR1"/>
    <property type="match status" value="1"/>
</dbReference>
<dbReference type="InterPro" id="IPR036071">
    <property type="entry name" value="AMMECR1_dom_sf"/>
</dbReference>
<dbReference type="STRING" id="1280837.A0A316V641"/>
<feature type="domain" description="AMMECR1" evidence="2">
    <location>
        <begin position="5"/>
        <end position="213"/>
    </location>
</feature>
<name>A0A316V641_9BASI</name>
<keyword evidence="4" id="KW-1185">Reference proteome</keyword>
<sequence>MPSSTPPLATTLCEEHLLFCFDVLNDQLTKKQKNGKTASEEFPLFITWNTVTGSHTRLRGCIGTFEPLPLREGLEEYSIIAAFKDRRFNPISQAELPKLECAISLLTKFEECQDYLDWDLGTHGIYIDFTPPSSSSTTGSNGRRNGSRGTLTATYLPDVAPAQGWTKVEAIDSAIQKAGYDGKITDELRKSLHVRRYQSEKASLRYADWKAAREST</sequence>
<dbReference type="GeneID" id="37021753"/>
<dbReference type="RefSeq" id="XP_025353361.1">
    <property type="nucleotide sequence ID" value="XM_025499972.1"/>
</dbReference>
<dbReference type="InterPro" id="IPR027485">
    <property type="entry name" value="AMMECR1_N"/>
</dbReference>
<evidence type="ECO:0000313" key="4">
    <source>
        <dbReference type="Proteomes" id="UP000245771"/>
    </source>
</evidence>
<dbReference type="OrthoDB" id="24630at2759"/>
<feature type="compositionally biased region" description="Low complexity" evidence="1">
    <location>
        <begin position="131"/>
        <end position="150"/>
    </location>
</feature>
<dbReference type="InParanoid" id="A0A316V641"/>
<dbReference type="InterPro" id="IPR002733">
    <property type="entry name" value="AMMECR1_domain"/>
</dbReference>
<dbReference type="SUPFAM" id="SSF143447">
    <property type="entry name" value="AMMECR1-like"/>
    <property type="match status" value="1"/>
</dbReference>
<gene>
    <name evidence="3" type="ORF">FA14DRAFT_165654</name>
</gene>
<evidence type="ECO:0000256" key="1">
    <source>
        <dbReference type="SAM" id="MobiDB-lite"/>
    </source>
</evidence>
<dbReference type="PANTHER" id="PTHR13016">
    <property type="entry name" value="AMMECR1 HOMOLOG"/>
    <property type="match status" value="1"/>
</dbReference>
<feature type="region of interest" description="Disordered" evidence="1">
    <location>
        <begin position="131"/>
        <end position="151"/>
    </location>
</feature>
<dbReference type="InterPro" id="IPR023473">
    <property type="entry name" value="AMMECR1"/>
</dbReference>
<organism evidence="3 4">
    <name type="scientific">Meira miltonrushii</name>
    <dbReference type="NCBI Taxonomy" id="1280837"/>
    <lineage>
        <taxon>Eukaryota</taxon>
        <taxon>Fungi</taxon>
        <taxon>Dikarya</taxon>
        <taxon>Basidiomycota</taxon>
        <taxon>Ustilaginomycotina</taxon>
        <taxon>Exobasidiomycetes</taxon>
        <taxon>Exobasidiales</taxon>
        <taxon>Brachybasidiaceae</taxon>
        <taxon>Meira</taxon>
    </lineage>
</organism>